<evidence type="ECO:0000313" key="1">
    <source>
        <dbReference type="EMBL" id="KAJ1193262.1"/>
    </source>
</evidence>
<name>A0AAV7V041_PLEWA</name>
<keyword evidence="2" id="KW-1185">Reference proteome</keyword>
<accession>A0AAV7V041</accession>
<evidence type="ECO:0000313" key="2">
    <source>
        <dbReference type="Proteomes" id="UP001066276"/>
    </source>
</evidence>
<dbReference type="AlphaFoldDB" id="A0AAV7V041"/>
<organism evidence="1 2">
    <name type="scientific">Pleurodeles waltl</name>
    <name type="common">Iberian ribbed newt</name>
    <dbReference type="NCBI Taxonomy" id="8319"/>
    <lineage>
        <taxon>Eukaryota</taxon>
        <taxon>Metazoa</taxon>
        <taxon>Chordata</taxon>
        <taxon>Craniata</taxon>
        <taxon>Vertebrata</taxon>
        <taxon>Euteleostomi</taxon>
        <taxon>Amphibia</taxon>
        <taxon>Batrachia</taxon>
        <taxon>Caudata</taxon>
        <taxon>Salamandroidea</taxon>
        <taxon>Salamandridae</taxon>
        <taxon>Pleurodelinae</taxon>
        <taxon>Pleurodeles</taxon>
    </lineage>
</organism>
<dbReference type="EMBL" id="JANPWB010000004">
    <property type="protein sequence ID" value="KAJ1193262.1"/>
    <property type="molecule type" value="Genomic_DNA"/>
</dbReference>
<dbReference type="Proteomes" id="UP001066276">
    <property type="component" value="Chromosome 2_2"/>
</dbReference>
<protein>
    <submittedName>
        <fullName evidence="1">Uncharacterized protein</fullName>
    </submittedName>
</protein>
<reference evidence="1" key="1">
    <citation type="journal article" date="2022" name="bioRxiv">
        <title>Sequencing and chromosome-scale assembly of the giantPleurodeles waltlgenome.</title>
        <authorList>
            <person name="Brown T."/>
            <person name="Elewa A."/>
            <person name="Iarovenko S."/>
            <person name="Subramanian E."/>
            <person name="Araus A.J."/>
            <person name="Petzold A."/>
            <person name="Susuki M."/>
            <person name="Suzuki K.-i.T."/>
            <person name="Hayashi T."/>
            <person name="Toyoda A."/>
            <person name="Oliveira C."/>
            <person name="Osipova E."/>
            <person name="Leigh N.D."/>
            <person name="Simon A."/>
            <person name="Yun M.H."/>
        </authorList>
    </citation>
    <scope>NUCLEOTIDE SEQUENCE</scope>
    <source>
        <strain evidence="1">20211129_DDA</strain>
        <tissue evidence="1">Liver</tissue>
    </source>
</reference>
<comment type="caution">
    <text evidence="1">The sequence shown here is derived from an EMBL/GenBank/DDBJ whole genome shotgun (WGS) entry which is preliminary data.</text>
</comment>
<proteinExistence type="predicted"/>
<gene>
    <name evidence="1" type="ORF">NDU88_002563</name>
</gene>
<sequence>MTPALVDVGVNNATQAWEPARVVTIGDFYAKGQLLTFKKLEDSFGLHKGQLLTYRALRVANSETWGSGLKEPVKSKALITLLTRGMQRKGSNMYTLGFGTGILWDYVCSAGQVGEQAGRGSL</sequence>